<organism evidence="1">
    <name type="scientific">Arundo donax</name>
    <name type="common">Giant reed</name>
    <name type="synonym">Donax arundinaceus</name>
    <dbReference type="NCBI Taxonomy" id="35708"/>
    <lineage>
        <taxon>Eukaryota</taxon>
        <taxon>Viridiplantae</taxon>
        <taxon>Streptophyta</taxon>
        <taxon>Embryophyta</taxon>
        <taxon>Tracheophyta</taxon>
        <taxon>Spermatophyta</taxon>
        <taxon>Magnoliopsida</taxon>
        <taxon>Liliopsida</taxon>
        <taxon>Poales</taxon>
        <taxon>Poaceae</taxon>
        <taxon>PACMAD clade</taxon>
        <taxon>Arundinoideae</taxon>
        <taxon>Arundineae</taxon>
        <taxon>Arundo</taxon>
    </lineage>
</organism>
<reference evidence="1" key="2">
    <citation type="journal article" date="2015" name="Data Brief">
        <title>Shoot transcriptome of the giant reed, Arundo donax.</title>
        <authorList>
            <person name="Barrero R.A."/>
            <person name="Guerrero F.D."/>
            <person name="Moolhuijzen P."/>
            <person name="Goolsby J.A."/>
            <person name="Tidwell J."/>
            <person name="Bellgard S.E."/>
            <person name="Bellgard M.I."/>
        </authorList>
    </citation>
    <scope>NUCLEOTIDE SEQUENCE</scope>
    <source>
        <tissue evidence="1">Shoot tissue taken approximately 20 cm above the soil surface</tissue>
    </source>
</reference>
<sequence length="58" mass="6662">MAPAHELCCLSVWNRSVSLISRKRSCCQLSKHKYREDQKISILQGNQLGSRILYINNA</sequence>
<reference evidence="1" key="1">
    <citation type="submission" date="2014-09" db="EMBL/GenBank/DDBJ databases">
        <authorList>
            <person name="Magalhaes I.L.F."/>
            <person name="Oliveira U."/>
            <person name="Santos F.R."/>
            <person name="Vidigal T.H.D.A."/>
            <person name="Brescovit A.D."/>
            <person name="Santos A.J."/>
        </authorList>
    </citation>
    <scope>NUCLEOTIDE SEQUENCE</scope>
    <source>
        <tissue evidence="1">Shoot tissue taken approximately 20 cm above the soil surface</tissue>
    </source>
</reference>
<proteinExistence type="predicted"/>
<accession>A0A0A9DLY6</accession>
<evidence type="ECO:0000313" key="1">
    <source>
        <dbReference type="EMBL" id="JAD86645.1"/>
    </source>
</evidence>
<name>A0A0A9DLY6_ARUDO</name>
<dbReference type="AlphaFoldDB" id="A0A0A9DLY6"/>
<dbReference type="EMBL" id="GBRH01211250">
    <property type="protein sequence ID" value="JAD86645.1"/>
    <property type="molecule type" value="Transcribed_RNA"/>
</dbReference>
<protein>
    <submittedName>
        <fullName evidence="1">Uncharacterized protein</fullName>
    </submittedName>
</protein>